<evidence type="ECO:0000313" key="2">
    <source>
        <dbReference type="EMBL" id="CAK9891032.1"/>
    </source>
</evidence>
<reference evidence="2 4" key="2">
    <citation type="submission" date="2024-03" db="EMBL/GenBank/DDBJ databases">
        <authorList>
            <person name="Alaster D. Moffat"/>
            <person name="Govind Chandra"/>
            <person name="Andrew W. Truman"/>
        </authorList>
    </citation>
    <scope>NUCLEOTIDE SEQUENCE [LARGE SCALE GENOMIC DNA]</scope>
    <source>
        <strain evidence="2">PS652</strain>
    </source>
</reference>
<name>A0A5E6UZ38_PSEFL</name>
<reference evidence="3" key="1">
    <citation type="submission" date="2019-09" db="EMBL/GenBank/DDBJ databases">
        <authorList>
            <person name="Chandra G."/>
            <person name="Truman W A."/>
        </authorList>
    </citation>
    <scope>NUCLEOTIDE SEQUENCE [LARGE SCALE GENOMIC DNA]</scope>
    <source>
        <strain evidence="3">PS652</strain>
    </source>
</reference>
<feature type="domain" description="Monalysin Pore-forming" evidence="1">
    <location>
        <begin position="19"/>
        <end position="167"/>
    </location>
</feature>
<gene>
    <name evidence="3" type="primary">mnl_1</name>
    <name evidence="3" type="ORF">PS652_03790</name>
    <name evidence="2" type="ORF">PS652_03885</name>
</gene>
<organism evidence="3">
    <name type="scientific">Pseudomonas fluorescens</name>
    <dbReference type="NCBI Taxonomy" id="294"/>
    <lineage>
        <taxon>Bacteria</taxon>
        <taxon>Pseudomonadati</taxon>
        <taxon>Pseudomonadota</taxon>
        <taxon>Gammaproteobacteria</taxon>
        <taxon>Pseudomonadales</taxon>
        <taxon>Pseudomonadaceae</taxon>
        <taxon>Pseudomonas</taxon>
    </lineage>
</organism>
<evidence type="ECO:0000259" key="1">
    <source>
        <dbReference type="Pfam" id="PF18063"/>
    </source>
</evidence>
<dbReference type="EMBL" id="CABVHG010000024">
    <property type="protein sequence ID" value="VVN10713.1"/>
    <property type="molecule type" value="Genomic_DNA"/>
</dbReference>
<proteinExistence type="predicted"/>
<accession>A0A5E6UZ38</accession>
<dbReference type="RefSeq" id="WP_052251578.1">
    <property type="nucleotide sequence ID" value="NZ_OZ024668.1"/>
</dbReference>
<dbReference type="EMBL" id="OZ024668">
    <property type="protein sequence ID" value="CAK9891032.1"/>
    <property type="molecule type" value="Genomic_DNA"/>
</dbReference>
<sequence>MMNKKSPAIAQFPFKQGSYEIDRYLFGEDTPQPGCWIKGNTTYGDVAYGGQSWATYTRPIFAYLVYADTVTAYENSEQTREVTITEGLSKSFTASIDQSYGFSINFGAINIGSEITSSTLYNEVWSESISTKRSLTVKGPNRFHIYQVHIVYAHQMTSAAKLDWLFKYRLLMPLVDKDNRVVRPDIVYLSSVASPQIVPLKHYNAVNPLSWEQINQAVLYEGFQREGVTGKWSFDYTAGNRR</sequence>
<dbReference type="NCBIfam" id="NF033381">
    <property type="entry name" value="MonaBetaBRL_TX"/>
    <property type="match status" value="1"/>
</dbReference>
<dbReference type="CDD" id="cd17904">
    <property type="entry name" value="PFM_monalysin-like"/>
    <property type="match status" value="1"/>
</dbReference>
<dbReference type="InterPro" id="IPR040927">
    <property type="entry name" value="PF_Monalysin"/>
</dbReference>
<dbReference type="AlphaFoldDB" id="A0A5E6UZ38"/>
<evidence type="ECO:0000313" key="3">
    <source>
        <dbReference type="EMBL" id="VVN10713.1"/>
    </source>
</evidence>
<dbReference type="Proteomes" id="UP000326595">
    <property type="component" value="Chromosome"/>
</dbReference>
<evidence type="ECO:0000313" key="4">
    <source>
        <dbReference type="Proteomes" id="UP000326595"/>
    </source>
</evidence>
<dbReference type="Pfam" id="PF18063">
    <property type="entry name" value="BB_PF"/>
    <property type="match status" value="1"/>
</dbReference>
<protein>
    <submittedName>
        <fullName evidence="3">Monalysin</fullName>
    </submittedName>
</protein>